<evidence type="ECO:0000256" key="4">
    <source>
        <dbReference type="ARBA" id="ARBA00022989"/>
    </source>
</evidence>
<dbReference type="GO" id="GO:0010241">
    <property type="term" value="P:ent-kaurene oxidation to kaurenoic acid"/>
    <property type="evidence" value="ECO:0007669"/>
    <property type="project" value="InterPro"/>
</dbReference>
<comment type="similarity">
    <text evidence="8">Belongs to the serpin family.</text>
</comment>
<dbReference type="AlphaFoldDB" id="A0A6L2MZR2"/>
<dbReference type="GO" id="GO:0052615">
    <property type="term" value="F:ent-kaurene oxidase activity"/>
    <property type="evidence" value="ECO:0007669"/>
    <property type="project" value="InterPro"/>
</dbReference>
<protein>
    <submittedName>
        <fullName evidence="11">Ent-kaurene oxidase, chloroplastic-like</fullName>
    </submittedName>
</protein>
<dbReference type="GO" id="GO:0016709">
    <property type="term" value="F:oxidoreductase activity, acting on paired donors, with incorporation or reduction of molecular oxygen, NAD(P)H as one donor, and incorporation of one atom of oxygen"/>
    <property type="evidence" value="ECO:0007669"/>
    <property type="project" value="TreeGrafter"/>
</dbReference>
<dbReference type="GO" id="GO:0005506">
    <property type="term" value="F:iron ion binding"/>
    <property type="evidence" value="ECO:0007669"/>
    <property type="project" value="InterPro"/>
</dbReference>
<dbReference type="PRINTS" id="PR00463">
    <property type="entry name" value="EP450I"/>
</dbReference>
<dbReference type="PRINTS" id="PR00385">
    <property type="entry name" value="P450"/>
</dbReference>
<evidence type="ECO:0000256" key="7">
    <source>
        <dbReference type="PIRSR" id="PIRSR602401-1"/>
    </source>
</evidence>
<dbReference type="Gene3D" id="2.10.310.10">
    <property type="entry name" value="Serpins superfamily"/>
    <property type="match status" value="1"/>
</dbReference>
<name>A0A6L2MZR2_TANCI</name>
<dbReference type="CDD" id="cd02043">
    <property type="entry name" value="serpinP_plants"/>
    <property type="match status" value="1"/>
</dbReference>
<dbReference type="InterPro" id="IPR001128">
    <property type="entry name" value="Cyt_P450"/>
</dbReference>
<evidence type="ECO:0000256" key="1">
    <source>
        <dbReference type="ARBA" id="ARBA00004167"/>
    </source>
</evidence>
<feature type="binding site" description="axial binding residue" evidence="7">
    <location>
        <position position="456"/>
    </location>
    <ligand>
        <name>heme</name>
        <dbReference type="ChEBI" id="CHEBI:30413"/>
    </ligand>
    <ligandPart>
        <name>Fe</name>
        <dbReference type="ChEBI" id="CHEBI:18248"/>
    </ligandPart>
</feature>
<keyword evidence="7" id="KW-0349">Heme</keyword>
<dbReference type="GO" id="GO:0009686">
    <property type="term" value="P:gibberellin biosynthetic process"/>
    <property type="evidence" value="ECO:0007669"/>
    <property type="project" value="InterPro"/>
</dbReference>
<gene>
    <name evidence="11" type="ORF">Tci_051414</name>
</gene>
<dbReference type="InterPro" id="IPR002401">
    <property type="entry name" value="Cyt_P450_E_grp-I"/>
</dbReference>
<comment type="cofactor">
    <cofactor evidence="7">
        <name>heme</name>
        <dbReference type="ChEBI" id="CHEBI:30413"/>
    </cofactor>
</comment>
<dbReference type="SUPFAM" id="SSF48264">
    <property type="entry name" value="Cytochrome P450"/>
    <property type="match status" value="1"/>
</dbReference>
<comment type="caution">
    <text evidence="11">The sequence shown here is derived from an EMBL/GenBank/DDBJ whole genome shotgun (WGS) entry which is preliminary data.</text>
</comment>
<dbReference type="Gene3D" id="2.30.39.10">
    <property type="entry name" value="Alpha-1-antitrypsin, domain 1"/>
    <property type="match status" value="2"/>
</dbReference>
<evidence type="ECO:0000256" key="2">
    <source>
        <dbReference type="ARBA" id="ARBA00010617"/>
    </source>
</evidence>
<dbReference type="SMART" id="SM00093">
    <property type="entry name" value="SERPIN"/>
    <property type="match status" value="1"/>
</dbReference>
<keyword evidence="5" id="KW-0560">Oxidoreductase</keyword>
<keyword evidence="6 9" id="KW-0472">Membrane</keyword>
<evidence type="ECO:0000259" key="10">
    <source>
        <dbReference type="SMART" id="SM00093"/>
    </source>
</evidence>
<dbReference type="EMBL" id="BKCJ010007871">
    <property type="protein sequence ID" value="GEU79436.1"/>
    <property type="molecule type" value="Genomic_DNA"/>
</dbReference>
<dbReference type="InterPro" id="IPR036396">
    <property type="entry name" value="Cyt_P450_sf"/>
</dbReference>
<reference evidence="11" key="1">
    <citation type="journal article" date="2019" name="Sci. Rep.">
        <title>Draft genome of Tanacetum cinerariifolium, the natural source of mosquito coil.</title>
        <authorList>
            <person name="Yamashiro T."/>
            <person name="Shiraishi A."/>
            <person name="Satake H."/>
            <person name="Nakayama K."/>
        </authorList>
    </citation>
    <scope>NUCLEOTIDE SEQUENCE</scope>
</reference>
<comment type="similarity">
    <text evidence="2">Belongs to the cytochrome P450 family.</text>
</comment>
<dbReference type="PROSITE" id="PS00086">
    <property type="entry name" value="CYTOCHROME_P450"/>
    <property type="match status" value="1"/>
</dbReference>
<dbReference type="Pfam" id="PF00079">
    <property type="entry name" value="Serpin"/>
    <property type="match status" value="2"/>
</dbReference>
<dbReference type="PANTHER" id="PTHR47283">
    <property type="entry name" value="ENT-KAURENE OXIDASE, CHLOROPLASTIC"/>
    <property type="match status" value="1"/>
</dbReference>
<dbReference type="UniPathway" id="UPA00213"/>
<dbReference type="GO" id="GO:0005783">
    <property type="term" value="C:endoplasmic reticulum"/>
    <property type="evidence" value="ECO:0007669"/>
    <property type="project" value="TreeGrafter"/>
</dbReference>
<dbReference type="Gene3D" id="1.10.630.10">
    <property type="entry name" value="Cytochrome P450"/>
    <property type="match status" value="1"/>
</dbReference>
<evidence type="ECO:0000256" key="6">
    <source>
        <dbReference type="ARBA" id="ARBA00023136"/>
    </source>
</evidence>
<keyword evidence="7" id="KW-0479">Metal-binding</keyword>
<dbReference type="Gene3D" id="6.20.40.10">
    <property type="match status" value="1"/>
</dbReference>
<keyword evidence="4 9" id="KW-1133">Transmembrane helix</keyword>
<dbReference type="InterPro" id="IPR044225">
    <property type="entry name" value="KO_chloroplastic"/>
</dbReference>
<keyword evidence="7" id="KW-0408">Iron</keyword>
<dbReference type="GO" id="GO:0009707">
    <property type="term" value="C:chloroplast outer membrane"/>
    <property type="evidence" value="ECO:0007669"/>
    <property type="project" value="TreeGrafter"/>
</dbReference>
<comment type="subcellular location">
    <subcellularLocation>
        <location evidence="1">Membrane</location>
        <topology evidence="1">Single-pass membrane protein</topology>
    </subcellularLocation>
</comment>
<dbReference type="InterPro" id="IPR017972">
    <property type="entry name" value="Cyt_P450_CS"/>
</dbReference>
<dbReference type="Pfam" id="PF00067">
    <property type="entry name" value="p450"/>
    <property type="match status" value="1"/>
</dbReference>
<proteinExistence type="inferred from homology"/>
<evidence type="ECO:0000256" key="5">
    <source>
        <dbReference type="ARBA" id="ARBA00023002"/>
    </source>
</evidence>
<dbReference type="InterPro" id="IPR036186">
    <property type="entry name" value="Serpin_sf"/>
</dbReference>
<sequence>MALTDMLQIPPATPITVAITTVAIAVAIFLYFKSHASNHSRRSTHPPPVPEVPGVPVLGNLLQLKEKKPYMTFTRWAQTYGPIYSIRTGATSMVVISSNEIAKEAMVTRFSSISTRNLSKALTILTADKTMVAMSDYNDYHRTVKRHILTAMLGPNAQRKQRVHRDFMIENISMQFHAFVANSPKEVDLRKIFQSELFGLAMKQAVGKDVESLNVEDLGITMKRDEIFQVLVVDPMMGAIEVDWRDFFPYLKWVPNKKFENTIQQMSIRRKAVMKALIKEHKKRIASGENLNSYIDYLLSEAQIFSDEQLIMSLWEPIIESSDTTMVTTEWAMYELAKNPKMQDRLYRDIQSVCGSNKITEENLSQLPYLSAIFHETLRRHSPVPIIPLRHVHEDTVLGGYHVPAGTELAVNIYGCNMEKNVWENPEEYNPDRFMKENETIDMQRTMAFGGGKRVCAGSLQAMLISCIGIGRMVQEFEWRFKDKAEEDISTLGLTTQRLNPLHTVYKATSKKVDFLNKPEEVVAEVNLWAEKQTSGLIKEILPLDAVNIDTRLIFANAVYFKGVWNEKFDPSKTKDYDFHLLDGSKGEDNRRFTMYFFLPDAKDGLQSLIQKMGSESNFLERHVPVRKIEVEQFLIPKFKISFGFKANDLLMELGLVLPFDHIEGRLTEMLEPSNDGNLFVSGVYHESFVEVNEEGTEAAAVTAVVIQAQCMMIEEKVDFVADHPFMFVIREDMSGVVLFMGQVVDPRVT</sequence>
<dbReference type="InterPro" id="IPR023796">
    <property type="entry name" value="Serpin_dom"/>
</dbReference>
<accession>A0A6L2MZR2</accession>
<evidence type="ECO:0000313" key="11">
    <source>
        <dbReference type="EMBL" id="GEU79436.1"/>
    </source>
</evidence>
<dbReference type="SUPFAM" id="SSF56574">
    <property type="entry name" value="Serpins"/>
    <property type="match status" value="1"/>
</dbReference>
<dbReference type="PANTHER" id="PTHR47283:SF1">
    <property type="entry name" value="ENT-KAURENE OXIDASE, CHLOROPLASTIC"/>
    <property type="match status" value="1"/>
</dbReference>
<dbReference type="CDD" id="cd11075">
    <property type="entry name" value="CYP77_89"/>
    <property type="match status" value="1"/>
</dbReference>
<keyword evidence="3 9" id="KW-0812">Transmembrane</keyword>
<dbReference type="GO" id="GO:0020037">
    <property type="term" value="F:heme binding"/>
    <property type="evidence" value="ECO:0007669"/>
    <property type="project" value="InterPro"/>
</dbReference>
<feature type="transmembrane region" description="Helical" evidence="9">
    <location>
        <begin position="12"/>
        <end position="32"/>
    </location>
</feature>
<dbReference type="InterPro" id="IPR023795">
    <property type="entry name" value="Serpin_CS"/>
</dbReference>
<evidence type="ECO:0000256" key="9">
    <source>
        <dbReference type="SAM" id="Phobius"/>
    </source>
</evidence>
<organism evidence="11">
    <name type="scientific">Tanacetum cinerariifolium</name>
    <name type="common">Dalmatian daisy</name>
    <name type="synonym">Chrysanthemum cinerariifolium</name>
    <dbReference type="NCBI Taxonomy" id="118510"/>
    <lineage>
        <taxon>Eukaryota</taxon>
        <taxon>Viridiplantae</taxon>
        <taxon>Streptophyta</taxon>
        <taxon>Embryophyta</taxon>
        <taxon>Tracheophyta</taxon>
        <taxon>Spermatophyta</taxon>
        <taxon>Magnoliopsida</taxon>
        <taxon>eudicotyledons</taxon>
        <taxon>Gunneridae</taxon>
        <taxon>Pentapetalae</taxon>
        <taxon>asterids</taxon>
        <taxon>campanulids</taxon>
        <taxon>Asterales</taxon>
        <taxon>Asteraceae</taxon>
        <taxon>Asteroideae</taxon>
        <taxon>Anthemideae</taxon>
        <taxon>Anthemidinae</taxon>
        <taxon>Tanacetum</taxon>
    </lineage>
</organism>
<feature type="domain" description="Serpin" evidence="10">
    <location>
        <begin position="453"/>
        <end position="747"/>
    </location>
</feature>
<evidence type="ECO:0000256" key="3">
    <source>
        <dbReference type="ARBA" id="ARBA00022692"/>
    </source>
</evidence>
<evidence type="ECO:0000256" key="8">
    <source>
        <dbReference type="RuleBase" id="RU000411"/>
    </source>
</evidence>
<dbReference type="PROSITE" id="PS00284">
    <property type="entry name" value="SERPIN"/>
    <property type="match status" value="1"/>
</dbReference>
<dbReference type="InterPro" id="IPR042185">
    <property type="entry name" value="Serpin_sf_2"/>
</dbReference>